<keyword evidence="3" id="KW-1185">Reference proteome</keyword>
<dbReference type="AlphaFoldDB" id="A0A431WB75"/>
<dbReference type="NCBIfam" id="TIGR00778">
    <property type="entry name" value="ahpD_dom"/>
    <property type="match status" value="1"/>
</dbReference>
<dbReference type="InterPro" id="IPR004675">
    <property type="entry name" value="AhpD_core"/>
</dbReference>
<dbReference type="SUPFAM" id="SSF69118">
    <property type="entry name" value="AhpD-like"/>
    <property type="match status" value="1"/>
</dbReference>
<dbReference type="PANTHER" id="PTHR34846">
    <property type="entry name" value="4-CARBOXYMUCONOLACTONE DECARBOXYLASE FAMILY PROTEIN (AFU_ORTHOLOGUE AFUA_6G11590)"/>
    <property type="match status" value="1"/>
</dbReference>
<evidence type="ECO:0000313" key="3">
    <source>
        <dbReference type="Proteomes" id="UP000282060"/>
    </source>
</evidence>
<reference evidence="2 3" key="1">
    <citation type="submission" date="2018-12" db="EMBL/GenBank/DDBJ databases">
        <authorList>
            <person name="Yu L."/>
        </authorList>
    </citation>
    <scope>NUCLEOTIDE SEQUENCE [LARGE SCALE GENOMIC DNA]</scope>
    <source>
        <strain evidence="2 3">HAW-EB5</strain>
    </source>
</reference>
<dbReference type="PANTHER" id="PTHR34846:SF10">
    <property type="entry name" value="CYTOPLASMIC PROTEIN"/>
    <property type="match status" value="1"/>
</dbReference>
<dbReference type="EMBL" id="RXNV01000003">
    <property type="protein sequence ID" value="RTR32731.1"/>
    <property type="molecule type" value="Genomic_DNA"/>
</dbReference>
<accession>A0A431WB75</accession>
<organism evidence="2 3">
    <name type="scientific">Shewanella atlantica</name>
    <dbReference type="NCBI Taxonomy" id="271099"/>
    <lineage>
        <taxon>Bacteria</taxon>
        <taxon>Pseudomonadati</taxon>
        <taxon>Pseudomonadota</taxon>
        <taxon>Gammaproteobacteria</taxon>
        <taxon>Alteromonadales</taxon>
        <taxon>Shewanellaceae</taxon>
        <taxon>Shewanella</taxon>
    </lineage>
</organism>
<feature type="domain" description="Carboxymuconolactone decarboxylase-like" evidence="1">
    <location>
        <begin position="12"/>
        <end position="94"/>
    </location>
</feature>
<dbReference type="Proteomes" id="UP000282060">
    <property type="component" value="Unassembled WGS sequence"/>
</dbReference>
<dbReference type="OrthoDB" id="9801997at2"/>
<proteinExistence type="predicted"/>
<protein>
    <submittedName>
        <fullName evidence="2">Carboxymuconolactone decarboxylase family protein</fullName>
    </submittedName>
</protein>
<dbReference type="InterPro" id="IPR003779">
    <property type="entry name" value="CMD-like"/>
</dbReference>
<name>A0A431WB75_9GAMM</name>
<dbReference type="InterPro" id="IPR029032">
    <property type="entry name" value="AhpD-like"/>
</dbReference>
<comment type="caution">
    <text evidence="2">The sequence shown here is derived from an EMBL/GenBank/DDBJ whole genome shotgun (WGS) entry which is preliminary data.</text>
</comment>
<dbReference type="Pfam" id="PF02627">
    <property type="entry name" value="CMD"/>
    <property type="match status" value="1"/>
</dbReference>
<dbReference type="GO" id="GO:0051920">
    <property type="term" value="F:peroxiredoxin activity"/>
    <property type="evidence" value="ECO:0007669"/>
    <property type="project" value="InterPro"/>
</dbReference>
<evidence type="ECO:0000313" key="2">
    <source>
        <dbReference type="EMBL" id="RTR32731.1"/>
    </source>
</evidence>
<dbReference type="Gene3D" id="1.20.1290.10">
    <property type="entry name" value="AhpD-like"/>
    <property type="match status" value="1"/>
</dbReference>
<gene>
    <name evidence="2" type="ORF">EKG39_10175</name>
</gene>
<evidence type="ECO:0000259" key="1">
    <source>
        <dbReference type="Pfam" id="PF02627"/>
    </source>
</evidence>
<sequence length="144" mass="16064">MTQRIDIAQTQPAALTAMMSVENYLAETTLSIHLKELIKIRASIINQCAYCIEMHTEVALKAGISQNKLFAISAWKESPLFDDKERAVLALTDEMTLIADSGVSDANYQASVEKLGEEQLAEAMMQIIMINAWNRFALATQMKH</sequence>
<dbReference type="RefSeq" id="WP_126505636.1">
    <property type="nucleotide sequence ID" value="NZ_RXNV01000003.1"/>
</dbReference>